<accession>A0A1Y0EQS8</accession>
<proteinExistence type="predicted"/>
<dbReference type="OrthoDB" id="6660115at2"/>
<dbReference type="AlphaFoldDB" id="A0A1Y0EQS8"/>
<feature type="transmembrane region" description="Helical" evidence="1">
    <location>
        <begin position="47"/>
        <end position="64"/>
    </location>
</feature>
<dbReference type="EMBL" id="CP021455">
    <property type="protein sequence ID" value="ARU06014.1"/>
    <property type="molecule type" value="Genomic_DNA"/>
</dbReference>
<organism evidence="2 3">
    <name type="scientific">Comamonas serinivorans</name>
    <dbReference type="NCBI Taxonomy" id="1082851"/>
    <lineage>
        <taxon>Bacteria</taxon>
        <taxon>Pseudomonadati</taxon>
        <taxon>Pseudomonadota</taxon>
        <taxon>Betaproteobacteria</taxon>
        <taxon>Burkholderiales</taxon>
        <taxon>Comamonadaceae</taxon>
        <taxon>Comamonas</taxon>
    </lineage>
</organism>
<evidence type="ECO:0000256" key="1">
    <source>
        <dbReference type="SAM" id="Phobius"/>
    </source>
</evidence>
<keyword evidence="1" id="KW-0812">Transmembrane</keyword>
<feature type="transmembrane region" description="Helical" evidence="1">
    <location>
        <begin position="23"/>
        <end position="40"/>
    </location>
</feature>
<gene>
    <name evidence="2" type="ORF">CCO03_16265</name>
</gene>
<dbReference type="RefSeq" id="WP_087282736.1">
    <property type="nucleotide sequence ID" value="NZ_CP021455.1"/>
</dbReference>
<sequence>METSWVQLLKLQIVGAVGLSKDALHIHVGLAVFVVACWVLRKTPRPALAFAAVFAVACLGELLDLRDDLRTFGVWRWPASVHDIVNTCWWPLVLAGLHAVHLRRSGLCE</sequence>
<keyword evidence="3" id="KW-1185">Reference proteome</keyword>
<name>A0A1Y0EQS8_9BURK</name>
<reference evidence="2 3" key="1">
    <citation type="submission" date="2017-05" db="EMBL/GenBank/DDBJ databases">
        <authorList>
            <person name="Song R."/>
            <person name="Chenine A.L."/>
            <person name="Ruprecht R.M."/>
        </authorList>
    </citation>
    <scope>NUCLEOTIDE SEQUENCE [LARGE SCALE GENOMIC DNA]</scope>
    <source>
        <strain evidence="2 3">DSM 26136</strain>
    </source>
</reference>
<evidence type="ECO:0000313" key="3">
    <source>
        <dbReference type="Proteomes" id="UP000196138"/>
    </source>
</evidence>
<evidence type="ECO:0000313" key="2">
    <source>
        <dbReference type="EMBL" id="ARU06014.1"/>
    </source>
</evidence>
<keyword evidence="1" id="KW-1133">Transmembrane helix</keyword>
<dbReference type="KEGG" id="cser:CCO03_16265"/>
<protein>
    <submittedName>
        <fullName evidence="2">Uncharacterized protein</fullName>
    </submittedName>
</protein>
<dbReference type="Proteomes" id="UP000196138">
    <property type="component" value="Chromosome"/>
</dbReference>
<feature type="transmembrane region" description="Helical" evidence="1">
    <location>
        <begin position="84"/>
        <end position="102"/>
    </location>
</feature>
<keyword evidence="1" id="KW-0472">Membrane</keyword>